<dbReference type="HOGENOM" id="CLU_079690_2_0_1"/>
<feature type="transmembrane region" description="Helical" evidence="22">
    <location>
        <begin position="71"/>
        <end position="88"/>
    </location>
</feature>
<dbReference type="GO" id="GO:0051259">
    <property type="term" value="P:protein complex oligomerization"/>
    <property type="evidence" value="ECO:0007669"/>
    <property type="project" value="Ensembl"/>
</dbReference>
<dbReference type="STRING" id="13735.ENSPSIP00000011855"/>
<dbReference type="GO" id="GO:0001525">
    <property type="term" value="P:angiogenesis"/>
    <property type="evidence" value="ECO:0007669"/>
    <property type="project" value="Ensembl"/>
</dbReference>
<dbReference type="PANTHER" id="PTHR12483">
    <property type="entry name" value="SOLUTE CARRIER FAMILY 31 COPPER TRANSPORTERS"/>
    <property type="match status" value="1"/>
</dbReference>
<comment type="function">
    <text evidence="21">Mobilizes copper(1+) out of the endosomal compartment, making copper(1+) available for export out of the cells.</text>
</comment>
<comment type="similarity">
    <text evidence="6 22">Belongs to the copper transporter (Ctr) (TC 1.A.56) family. SLC31A subfamily.</text>
</comment>
<evidence type="ECO:0000256" key="12">
    <source>
        <dbReference type="ARBA" id="ARBA00022796"/>
    </source>
</evidence>
<evidence type="ECO:0000313" key="24">
    <source>
        <dbReference type="Ensembl" id="ENSPSIP00000011855.1"/>
    </source>
</evidence>
<evidence type="ECO:0000256" key="19">
    <source>
        <dbReference type="ARBA" id="ARBA00036192"/>
    </source>
</evidence>
<gene>
    <name evidence="24" type="primary">SLC31A1</name>
</gene>
<keyword evidence="15 22" id="KW-0406">Ion transport</keyword>
<organism evidence="24 25">
    <name type="scientific">Pelodiscus sinensis</name>
    <name type="common">Chinese softshell turtle</name>
    <name type="synonym">Trionyx sinensis</name>
    <dbReference type="NCBI Taxonomy" id="13735"/>
    <lineage>
        <taxon>Eukaryota</taxon>
        <taxon>Metazoa</taxon>
        <taxon>Chordata</taxon>
        <taxon>Craniata</taxon>
        <taxon>Vertebrata</taxon>
        <taxon>Euteleostomi</taxon>
        <taxon>Archelosauria</taxon>
        <taxon>Testudinata</taxon>
        <taxon>Testudines</taxon>
        <taxon>Cryptodira</taxon>
        <taxon>Trionychia</taxon>
        <taxon>Trionychidae</taxon>
        <taxon>Pelodiscus</taxon>
    </lineage>
</organism>
<evidence type="ECO:0000256" key="15">
    <source>
        <dbReference type="ARBA" id="ARBA00023065"/>
    </source>
</evidence>
<dbReference type="PANTHER" id="PTHR12483:SF22">
    <property type="entry name" value="HIGH AFFINITY COPPER UPTAKE PROTEIN 1"/>
    <property type="match status" value="1"/>
</dbReference>
<dbReference type="CTD" id="1317"/>
<dbReference type="GeneTree" id="ENSGT00940000155147"/>
<evidence type="ECO:0000256" key="9">
    <source>
        <dbReference type="ARBA" id="ARBA00022553"/>
    </source>
</evidence>
<evidence type="ECO:0000256" key="10">
    <source>
        <dbReference type="ARBA" id="ARBA00022692"/>
    </source>
</evidence>
<dbReference type="GO" id="GO:0042910">
    <property type="term" value="F:xenobiotic transmembrane transporter activity"/>
    <property type="evidence" value="ECO:0007669"/>
    <property type="project" value="Ensembl"/>
</dbReference>
<dbReference type="GO" id="GO:0016323">
    <property type="term" value="C:basolateral plasma membrane"/>
    <property type="evidence" value="ECO:0007669"/>
    <property type="project" value="UniProtKB-SubCell"/>
</dbReference>
<dbReference type="OMA" id="AKTVACH"/>
<keyword evidence="17 22" id="KW-0472">Membrane</keyword>
<reference evidence="25" key="1">
    <citation type="submission" date="2011-10" db="EMBL/GenBank/DDBJ databases">
        <authorList>
            <consortium name="Soft-shell Turtle Genome Consortium"/>
        </authorList>
    </citation>
    <scope>NUCLEOTIDE SEQUENCE [LARGE SCALE GENOMIC DNA]</scope>
    <source>
        <strain evidence="25">Daiwa-1</strain>
    </source>
</reference>
<dbReference type="GO" id="GO:0015679">
    <property type="term" value="P:plasma membrane copper ion transport"/>
    <property type="evidence" value="ECO:0007669"/>
    <property type="project" value="Ensembl"/>
</dbReference>
<keyword evidence="12 22" id="KW-0187">Copper transport</keyword>
<dbReference type="AlphaFoldDB" id="K7FUZ5"/>
<keyword evidence="11" id="KW-0967">Endosome</keyword>
<evidence type="ECO:0000256" key="23">
    <source>
        <dbReference type="SAM" id="MobiDB-lite"/>
    </source>
</evidence>
<evidence type="ECO:0000256" key="14">
    <source>
        <dbReference type="ARBA" id="ARBA00023008"/>
    </source>
</evidence>
<evidence type="ECO:0000256" key="2">
    <source>
        <dbReference type="ARBA" id="ARBA00004195"/>
    </source>
</evidence>
<sequence>MSHDHQAGHMMNSSMVPTSEHHHPTLEHHHPTAAPGHNHAAGMMMDMTFHFSYKNVPLLFSGLVINTPGEMAGAFVAVFFLAMFYEGLKIARESLLRKSQVSIRYNSMPVPGPNGTTLMETHKTVGQQMLSFPHLLQTVLHVIQVVVSYFLMLIFMTYNAFLCIAVAAGAGTGYFLFSWKKAVVVDITEHCH</sequence>
<dbReference type="GO" id="GO:0055038">
    <property type="term" value="C:recycling endosome membrane"/>
    <property type="evidence" value="ECO:0007669"/>
    <property type="project" value="UniProtKB-SubCell"/>
</dbReference>
<keyword evidence="18" id="KW-1015">Disulfide bond</keyword>
<accession>K7FUZ5</accession>
<reference evidence="25" key="2">
    <citation type="journal article" date="2013" name="Nat. Genet.">
        <title>The draft genomes of soft-shell turtle and green sea turtle yield insights into the development and evolution of the turtle-specific body plan.</title>
        <authorList>
            <person name="Wang Z."/>
            <person name="Pascual-Anaya J."/>
            <person name="Zadissa A."/>
            <person name="Li W."/>
            <person name="Niimura Y."/>
            <person name="Huang Z."/>
            <person name="Li C."/>
            <person name="White S."/>
            <person name="Xiong Z."/>
            <person name="Fang D."/>
            <person name="Wang B."/>
            <person name="Ming Y."/>
            <person name="Chen Y."/>
            <person name="Zheng Y."/>
            <person name="Kuraku S."/>
            <person name="Pignatelli M."/>
            <person name="Herrero J."/>
            <person name="Beal K."/>
            <person name="Nozawa M."/>
            <person name="Li Q."/>
            <person name="Wang J."/>
            <person name="Zhang H."/>
            <person name="Yu L."/>
            <person name="Shigenobu S."/>
            <person name="Wang J."/>
            <person name="Liu J."/>
            <person name="Flicek P."/>
            <person name="Searle S."/>
            <person name="Wang J."/>
            <person name="Kuratani S."/>
            <person name="Yin Y."/>
            <person name="Aken B."/>
            <person name="Zhang G."/>
            <person name="Irie N."/>
        </authorList>
    </citation>
    <scope>NUCLEOTIDE SEQUENCE [LARGE SCALE GENOMIC DNA]</scope>
    <source>
        <strain evidence="25">Daiwa-1</strain>
    </source>
</reference>
<evidence type="ECO:0000256" key="3">
    <source>
        <dbReference type="ARBA" id="ARBA00004424"/>
    </source>
</evidence>
<evidence type="ECO:0000256" key="13">
    <source>
        <dbReference type="ARBA" id="ARBA00022989"/>
    </source>
</evidence>
<evidence type="ECO:0000313" key="25">
    <source>
        <dbReference type="Proteomes" id="UP000007267"/>
    </source>
</evidence>
<name>K7FUZ5_PELSI</name>
<dbReference type="RefSeq" id="XP_014426104.1">
    <property type="nucleotide sequence ID" value="XM_014570618.3"/>
</dbReference>
<dbReference type="GO" id="GO:0015677">
    <property type="term" value="P:copper ion import"/>
    <property type="evidence" value="ECO:0007669"/>
    <property type="project" value="Ensembl"/>
</dbReference>
<evidence type="ECO:0000256" key="1">
    <source>
        <dbReference type="ARBA" id="ARBA00004107"/>
    </source>
</evidence>
<evidence type="ECO:0000256" key="21">
    <source>
        <dbReference type="ARBA" id="ARBA00037299"/>
    </source>
</evidence>
<dbReference type="OrthoDB" id="161814at2759"/>
<evidence type="ECO:0000256" key="6">
    <source>
        <dbReference type="ARBA" id="ARBA00006921"/>
    </source>
</evidence>
<dbReference type="GeneID" id="102463460"/>
<evidence type="ECO:0000256" key="5">
    <source>
        <dbReference type="ARBA" id="ARBA00004554"/>
    </source>
</evidence>
<evidence type="ECO:0000256" key="17">
    <source>
        <dbReference type="ARBA" id="ARBA00023136"/>
    </source>
</evidence>
<evidence type="ECO:0000256" key="8">
    <source>
        <dbReference type="ARBA" id="ARBA00022475"/>
    </source>
</evidence>
<evidence type="ECO:0000256" key="7">
    <source>
        <dbReference type="ARBA" id="ARBA00022448"/>
    </source>
</evidence>
<keyword evidence="8" id="KW-1003">Cell membrane</keyword>
<keyword evidence="7 22" id="KW-0813">Transport</keyword>
<dbReference type="GO" id="GO:0016324">
    <property type="term" value="C:apical plasma membrane"/>
    <property type="evidence" value="ECO:0007669"/>
    <property type="project" value="UniProtKB-SubCell"/>
</dbReference>
<dbReference type="GO" id="GO:0014704">
    <property type="term" value="C:intercalated disc"/>
    <property type="evidence" value="ECO:0007669"/>
    <property type="project" value="Ensembl"/>
</dbReference>
<comment type="catalytic activity">
    <reaction evidence="20">
        <text>Ag(+)(out) = Ag(+)(in)</text>
        <dbReference type="Rhea" id="RHEA:75207"/>
        <dbReference type="ChEBI" id="CHEBI:49468"/>
    </reaction>
</comment>
<evidence type="ECO:0000256" key="22">
    <source>
        <dbReference type="RuleBase" id="RU367022"/>
    </source>
</evidence>
<dbReference type="GO" id="GO:0042802">
    <property type="term" value="F:identical protein binding"/>
    <property type="evidence" value="ECO:0007669"/>
    <property type="project" value="Ensembl"/>
</dbReference>
<dbReference type="RefSeq" id="XP_006117420.1">
    <property type="nucleotide sequence ID" value="XM_006117358.4"/>
</dbReference>
<protein>
    <recommendedName>
        <fullName evidence="22">Copper transport protein</fullName>
    </recommendedName>
</protein>
<dbReference type="GO" id="GO:0006878">
    <property type="term" value="P:intracellular copper ion homeostasis"/>
    <property type="evidence" value="ECO:0007669"/>
    <property type="project" value="Ensembl"/>
</dbReference>
<dbReference type="GO" id="GO:0005375">
    <property type="term" value="F:copper ion transmembrane transporter activity"/>
    <property type="evidence" value="ECO:0007669"/>
    <property type="project" value="UniProtKB-UniRule"/>
</dbReference>
<dbReference type="GO" id="GO:0005507">
    <property type="term" value="F:copper ion binding"/>
    <property type="evidence" value="ECO:0007669"/>
    <property type="project" value="Ensembl"/>
</dbReference>
<keyword evidence="10 22" id="KW-0812">Transmembrane</keyword>
<comment type="subcellular location">
    <subcellularLocation>
        <location evidence="3">Apical cell membrane</location>
        <topology evidence="3">Multi-pass membrane protein</topology>
    </subcellularLocation>
    <subcellularLocation>
        <location evidence="5">Basolateral cell membrane</location>
        <topology evidence="5">Multi-pass membrane protein</topology>
    </subcellularLocation>
    <subcellularLocation>
        <location evidence="4">Early endosome membrane</location>
        <topology evidence="4">Multi-pass membrane protein</topology>
    </subcellularLocation>
    <subcellularLocation>
        <location evidence="1">Late endosome membrane</location>
        <topology evidence="1">Multi-pass membrane protein</topology>
    </subcellularLocation>
    <subcellularLocation>
        <location evidence="22">Membrane</location>
        <topology evidence="22">Multi-pass membrane protein</topology>
    </subcellularLocation>
    <subcellularLocation>
        <location evidence="2">Recycling endosome membrane</location>
        <topology evidence="2">Multi-pass membrane protein</topology>
    </subcellularLocation>
</comment>
<dbReference type="InterPro" id="IPR007274">
    <property type="entry name" value="Cop_transporter"/>
</dbReference>
<dbReference type="GO" id="GO:0036324">
    <property type="term" value="P:vascular endothelial growth factor receptor-2 signaling pathway"/>
    <property type="evidence" value="ECO:0007669"/>
    <property type="project" value="Ensembl"/>
</dbReference>
<reference evidence="24" key="4">
    <citation type="submission" date="2025-09" db="UniProtKB">
        <authorList>
            <consortium name="Ensembl"/>
        </authorList>
    </citation>
    <scope>IDENTIFICATION</scope>
</reference>
<reference evidence="24" key="3">
    <citation type="submission" date="2025-08" db="UniProtKB">
        <authorList>
            <consortium name="Ensembl"/>
        </authorList>
    </citation>
    <scope>IDENTIFICATION</scope>
</reference>
<feature type="region of interest" description="Disordered" evidence="23">
    <location>
        <begin position="1"/>
        <end position="37"/>
    </location>
</feature>
<feature type="compositionally biased region" description="Basic and acidic residues" evidence="23">
    <location>
        <begin position="19"/>
        <end position="30"/>
    </location>
</feature>
<evidence type="ECO:0000256" key="20">
    <source>
        <dbReference type="ARBA" id="ARBA00036430"/>
    </source>
</evidence>
<dbReference type="EMBL" id="AGCU01047926">
    <property type="status" value="NOT_ANNOTATED_CDS"/>
    <property type="molecule type" value="Genomic_DNA"/>
</dbReference>
<dbReference type="Pfam" id="PF04145">
    <property type="entry name" value="Ctr"/>
    <property type="match status" value="1"/>
</dbReference>
<evidence type="ECO:0000256" key="11">
    <source>
        <dbReference type="ARBA" id="ARBA00022753"/>
    </source>
</evidence>
<keyword evidence="9" id="KW-0597">Phosphoprotein</keyword>
<dbReference type="GO" id="GO:0015080">
    <property type="term" value="F:silver ion transmembrane transporter activity"/>
    <property type="evidence" value="ECO:0007669"/>
    <property type="project" value="Ensembl"/>
</dbReference>
<dbReference type="Proteomes" id="UP000007267">
    <property type="component" value="Unassembled WGS sequence"/>
</dbReference>
<keyword evidence="16" id="KW-0558">Oxidation</keyword>
<dbReference type="GO" id="GO:0051649">
    <property type="term" value="P:establishment of localization in cell"/>
    <property type="evidence" value="ECO:0007669"/>
    <property type="project" value="Ensembl"/>
</dbReference>
<proteinExistence type="inferred from homology"/>
<comment type="catalytic activity">
    <reaction evidence="19">
        <text>Cu(+)(out) = Cu(+)(in)</text>
        <dbReference type="Rhea" id="RHEA:75211"/>
        <dbReference type="ChEBI" id="CHEBI:49552"/>
    </reaction>
</comment>
<dbReference type="GO" id="GO:0031901">
    <property type="term" value="C:early endosome membrane"/>
    <property type="evidence" value="ECO:0007669"/>
    <property type="project" value="UniProtKB-SubCell"/>
</dbReference>
<dbReference type="GO" id="GO:0031902">
    <property type="term" value="C:late endosome membrane"/>
    <property type="evidence" value="ECO:0007669"/>
    <property type="project" value="UniProtKB-SubCell"/>
</dbReference>
<keyword evidence="13 22" id="KW-1133">Transmembrane helix</keyword>
<evidence type="ECO:0000256" key="16">
    <source>
        <dbReference type="ARBA" id="ARBA00023097"/>
    </source>
</evidence>
<keyword evidence="25" id="KW-1185">Reference proteome</keyword>
<keyword evidence="14 22" id="KW-0186">Copper</keyword>
<dbReference type="eggNOG" id="KOG3386">
    <property type="taxonomic scope" value="Eukaryota"/>
</dbReference>
<dbReference type="KEGG" id="pss:102463460"/>
<evidence type="ECO:0000256" key="18">
    <source>
        <dbReference type="ARBA" id="ARBA00023157"/>
    </source>
</evidence>
<dbReference type="EMBL" id="AGCU01047927">
    <property type="status" value="NOT_ANNOTATED_CDS"/>
    <property type="molecule type" value="Genomic_DNA"/>
</dbReference>
<evidence type="ECO:0000256" key="4">
    <source>
        <dbReference type="ARBA" id="ARBA00004520"/>
    </source>
</evidence>
<dbReference type="Ensembl" id="ENSPSIT00000011912.1">
    <property type="protein sequence ID" value="ENSPSIP00000011855.1"/>
    <property type="gene ID" value="ENSPSIG00000010675.1"/>
</dbReference>